<dbReference type="NCBIfam" id="NF001236">
    <property type="entry name" value="PRK00203.1"/>
    <property type="match status" value="1"/>
</dbReference>
<evidence type="ECO:0000256" key="10">
    <source>
        <dbReference type="ARBA" id="ARBA00022842"/>
    </source>
</evidence>
<gene>
    <name evidence="11" type="primary">rnhA</name>
    <name evidence="13" type="ORF">EC580_07205</name>
</gene>
<dbReference type="HAMAP" id="MF_00042">
    <property type="entry name" value="RNase_H"/>
    <property type="match status" value="1"/>
</dbReference>
<sequence length="158" mass="17620">MVDKTVEIYTDGGCRGNPGSGAWAALLRQGPVEKILWGFAPSTTNNRMELTAALMGLEALKRPLAVRVISDSRYLQDGMMKWLPAWQRRGWRTASGAAVKNQDLWERLSAAAKAHQVQWEWVRGHNGHEENEQVDRVLNAVMDRYAGTTAAQQGEGWS</sequence>
<feature type="binding site" evidence="11">
    <location>
        <position position="11"/>
    </location>
    <ligand>
        <name>Mg(2+)</name>
        <dbReference type="ChEBI" id="CHEBI:18420"/>
        <label>2</label>
    </ligand>
</feature>
<comment type="caution">
    <text evidence="13">The sequence shown here is derived from an EMBL/GenBank/DDBJ whole genome shotgun (WGS) entry which is preliminary data.</text>
</comment>
<feature type="domain" description="RNase H type-1" evidence="12">
    <location>
        <begin position="2"/>
        <end position="143"/>
    </location>
</feature>
<dbReference type="EMBL" id="RIZI01000161">
    <property type="protein sequence ID" value="RNF62856.1"/>
    <property type="molecule type" value="Genomic_DNA"/>
</dbReference>
<organism evidence="13">
    <name type="scientific">Acidithiobacillus sulfuriphilus</name>
    <dbReference type="NCBI Taxonomy" id="1867749"/>
    <lineage>
        <taxon>Bacteria</taxon>
        <taxon>Pseudomonadati</taxon>
        <taxon>Pseudomonadota</taxon>
        <taxon>Acidithiobacillia</taxon>
        <taxon>Acidithiobacillales</taxon>
        <taxon>Acidithiobacillaceae</taxon>
        <taxon>Acidithiobacillus</taxon>
    </lineage>
</organism>
<comment type="subunit">
    <text evidence="4 11">Monomer.</text>
</comment>
<dbReference type="GO" id="GO:0043137">
    <property type="term" value="P:DNA replication, removal of RNA primer"/>
    <property type="evidence" value="ECO:0007669"/>
    <property type="project" value="TreeGrafter"/>
</dbReference>
<dbReference type="SUPFAM" id="SSF53098">
    <property type="entry name" value="Ribonuclease H-like"/>
    <property type="match status" value="1"/>
</dbReference>
<dbReference type="Gene3D" id="3.30.420.10">
    <property type="entry name" value="Ribonuclease H-like superfamily/Ribonuclease H"/>
    <property type="match status" value="1"/>
</dbReference>
<evidence type="ECO:0000256" key="11">
    <source>
        <dbReference type="HAMAP-Rule" id="MF_00042"/>
    </source>
</evidence>
<name>A0A3M8R2S6_9PROT</name>
<comment type="cofactor">
    <cofactor evidence="11">
        <name>Mg(2+)</name>
        <dbReference type="ChEBI" id="CHEBI:18420"/>
    </cofactor>
    <text evidence="11">Binds 1 Mg(2+) ion per subunit. May bind a second metal ion at a regulatory site, or after substrate binding.</text>
</comment>
<dbReference type="InterPro" id="IPR012337">
    <property type="entry name" value="RNaseH-like_sf"/>
</dbReference>
<dbReference type="PANTHER" id="PTHR10642:SF26">
    <property type="entry name" value="RIBONUCLEASE H1"/>
    <property type="match status" value="1"/>
</dbReference>
<protein>
    <recommendedName>
        <fullName evidence="5 11">Ribonuclease H</fullName>
        <shortName evidence="11">RNase H</shortName>
        <ecNumber evidence="5 11">3.1.26.4</ecNumber>
    </recommendedName>
</protein>
<dbReference type="AlphaFoldDB" id="A0A3M8R2S6"/>
<comment type="similarity">
    <text evidence="3 11">Belongs to the RNase H family.</text>
</comment>
<evidence type="ECO:0000256" key="7">
    <source>
        <dbReference type="ARBA" id="ARBA00022723"/>
    </source>
</evidence>
<dbReference type="GO" id="GO:0004523">
    <property type="term" value="F:RNA-DNA hybrid ribonuclease activity"/>
    <property type="evidence" value="ECO:0007669"/>
    <property type="project" value="UniProtKB-UniRule"/>
</dbReference>
<accession>A0A3M8R2S6</accession>
<dbReference type="GO" id="GO:0000287">
    <property type="term" value="F:magnesium ion binding"/>
    <property type="evidence" value="ECO:0007669"/>
    <property type="project" value="UniProtKB-UniRule"/>
</dbReference>
<comment type="function">
    <text evidence="2 11">Endonuclease that specifically degrades the RNA of RNA-DNA hybrids.</text>
</comment>
<dbReference type="FunFam" id="3.30.420.10:FF:000089">
    <property type="entry name" value="Ribonuclease H"/>
    <property type="match status" value="1"/>
</dbReference>
<evidence type="ECO:0000256" key="2">
    <source>
        <dbReference type="ARBA" id="ARBA00004065"/>
    </source>
</evidence>
<dbReference type="Pfam" id="PF00075">
    <property type="entry name" value="RNase_H"/>
    <property type="match status" value="1"/>
</dbReference>
<reference evidence="13" key="1">
    <citation type="submission" date="2018-10" db="EMBL/GenBank/DDBJ databases">
        <title>Acidithiobacillus sulfuriphilus sp. nov.: an extremely acidophilic sulfur-oxidizing chemolithotroph isolated from a neutral pH environment.</title>
        <authorList>
            <person name="Falagan C."/>
            <person name="Moya-Beltran A."/>
            <person name="Quatrini R."/>
            <person name="Johnson D.B."/>
        </authorList>
    </citation>
    <scope>NUCLEOTIDE SEQUENCE [LARGE SCALE GENOMIC DNA]</scope>
    <source>
        <strain evidence="13">CJ-2</strain>
    </source>
</reference>
<evidence type="ECO:0000256" key="1">
    <source>
        <dbReference type="ARBA" id="ARBA00000077"/>
    </source>
</evidence>
<dbReference type="InterPro" id="IPR036397">
    <property type="entry name" value="RNaseH_sf"/>
</dbReference>
<feature type="binding site" evidence="11">
    <location>
        <position position="49"/>
    </location>
    <ligand>
        <name>Mg(2+)</name>
        <dbReference type="ChEBI" id="CHEBI:18420"/>
        <label>1</label>
    </ligand>
</feature>
<proteinExistence type="inferred from homology"/>
<evidence type="ECO:0000256" key="8">
    <source>
        <dbReference type="ARBA" id="ARBA00022759"/>
    </source>
</evidence>
<evidence type="ECO:0000256" key="9">
    <source>
        <dbReference type="ARBA" id="ARBA00022801"/>
    </source>
</evidence>
<comment type="subcellular location">
    <subcellularLocation>
        <location evidence="11">Cytoplasm</location>
    </subcellularLocation>
</comment>
<evidence type="ECO:0000256" key="4">
    <source>
        <dbReference type="ARBA" id="ARBA00011245"/>
    </source>
</evidence>
<dbReference type="OrthoDB" id="5290237at2"/>
<evidence type="ECO:0000259" key="12">
    <source>
        <dbReference type="PROSITE" id="PS50879"/>
    </source>
</evidence>
<comment type="catalytic activity">
    <reaction evidence="1 11">
        <text>Endonucleolytic cleavage to 5'-phosphomonoester.</text>
        <dbReference type="EC" id="3.1.26.4"/>
    </reaction>
</comment>
<dbReference type="InterPro" id="IPR022892">
    <property type="entry name" value="RNaseHI"/>
</dbReference>
<keyword evidence="11" id="KW-0963">Cytoplasm</keyword>
<keyword evidence="9 11" id="KW-0378">Hydrolase</keyword>
<keyword evidence="7 11" id="KW-0479">Metal-binding</keyword>
<dbReference type="InterPro" id="IPR002156">
    <property type="entry name" value="RNaseH_domain"/>
</dbReference>
<dbReference type="PROSITE" id="PS50879">
    <property type="entry name" value="RNASE_H_1"/>
    <property type="match status" value="1"/>
</dbReference>
<keyword evidence="10 11" id="KW-0460">Magnesium</keyword>
<dbReference type="GO" id="GO:0005737">
    <property type="term" value="C:cytoplasm"/>
    <property type="evidence" value="ECO:0007669"/>
    <property type="project" value="UniProtKB-SubCell"/>
</dbReference>
<dbReference type="PANTHER" id="PTHR10642">
    <property type="entry name" value="RIBONUCLEASE H1"/>
    <property type="match status" value="1"/>
</dbReference>
<dbReference type="InterPro" id="IPR050092">
    <property type="entry name" value="RNase_H"/>
</dbReference>
<dbReference type="GO" id="GO:0003676">
    <property type="term" value="F:nucleic acid binding"/>
    <property type="evidence" value="ECO:0007669"/>
    <property type="project" value="InterPro"/>
</dbReference>
<keyword evidence="8 11" id="KW-0255">Endonuclease</keyword>
<evidence type="ECO:0000256" key="6">
    <source>
        <dbReference type="ARBA" id="ARBA00022722"/>
    </source>
</evidence>
<feature type="binding site" evidence="11">
    <location>
        <position position="71"/>
    </location>
    <ligand>
        <name>Mg(2+)</name>
        <dbReference type="ChEBI" id="CHEBI:18420"/>
        <label>1</label>
    </ligand>
</feature>
<feature type="binding site" evidence="11">
    <location>
        <position position="135"/>
    </location>
    <ligand>
        <name>Mg(2+)</name>
        <dbReference type="ChEBI" id="CHEBI:18420"/>
        <label>2</label>
    </ligand>
</feature>
<feature type="binding site" evidence="11">
    <location>
        <position position="11"/>
    </location>
    <ligand>
        <name>Mg(2+)</name>
        <dbReference type="ChEBI" id="CHEBI:18420"/>
        <label>1</label>
    </ligand>
</feature>
<dbReference type="CDD" id="cd09278">
    <property type="entry name" value="RNase_HI_prokaryote_like"/>
    <property type="match status" value="1"/>
</dbReference>
<dbReference type="RefSeq" id="WP_123103597.1">
    <property type="nucleotide sequence ID" value="NZ_CP127527.1"/>
</dbReference>
<evidence type="ECO:0000313" key="13">
    <source>
        <dbReference type="EMBL" id="RNF62856.1"/>
    </source>
</evidence>
<keyword evidence="6 11" id="KW-0540">Nuclease</keyword>
<evidence type="ECO:0000256" key="5">
    <source>
        <dbReference type="ARBA" id="ARBA00012180"/>
    </source>
</evidence>
<evidence type="ECO:0000256" key="3">
    <source>
        <dbReference type="ARBA" id="ARBA00005300"/>
    </source>
</evidence>
<dbReference type="EC" id="3.1.26.4" evidence="5 11"/>